<keyword evidence="6" id="KW-0411">Iron-sulfur</keyword>
<dbReference type="InterPro" id="IPR006058">
    <property type="entry name" value="2Fe2S_fd_BS"/>
</dbReference>
<dbReference type="CDD" id="cd00207">
    <property type="entry name" value="fer2"/>
    <property type="match status" value="1"/>
</dbReference>
<protein>
    <submittedName>
        <fullName evidence="9">PDR/VanB family oxidoreductase</fullName>
    </submittedName>
</protein>
<dbReference type="PRINTS" id="PR00409">
    <property type="entry name" value="PHDIOXRDTASE"/>
</dbReference>
<dbReference type="SUPFAM" id="SSF52343">
    <property type="entry name" value="Ferredoxin reductase-like, C-terminal NADP-linked domain"/>
    <property type="match status" value="1"/>
</dbReference>
<dbReference type="InterPro" id="IPR001433">
    <property type="entry name" value="OxRdtase_FAD/NAD-bd"/>
</dbReference>
<evidence type="ECO:0000256" key="4">
    <source>
        <dbReference type="ARBA" id="ARBA00023002"/>
    </source>
</evidence>
<evidence type="ECO:0000313" key="9">
    <source>
        <dbReference type="EMBL" id="MFC7286657.1"/>
    </source>
</evidence>
<keyword evidence="2" id="KW-0001">2Fe-2S</keyword>
<dbReference type="Gene3D" id="3.40.50.80">
    <property type="entry name" value="Nucleotide-binding domain of ferredoxin-NADP reductase (FNR) module"/>
    <property type="match status" value="1"/>
</dbReference>
<dbReference type="PANTHER" id="PTHR47354:SF1">
    <property type="entry name" value="CARNITINE MONOOXYGENASE REDUCTASE SUBUNIT"/>
    <property type="match status" value="1"/>
</dbReference>
<dbReference type="Pfam" id="PF00175">
    <property type="entry name" value="NAD_binding_1"/>
    <property type="match status" value="1"/>
</dbReference>
<feature type="domain" description="FAD-binding FR-type" evidence="8">
    <location>
        <begin position="4"/>
        <end position="105"/>
    </location>
</feature>
<dbReference type="InterPro" id="IPR012675">
    <property type="entry name" value="Beta-grasp_dom_sf"/>
</dbReference>
<dbReference type="Proteomes" id="UP001596542">
    <property type="component" value="Unassembled WGS sequence"/>
</dbReference>
<reference evidence="10" key="1">
    <citation type="journal article" date="2019" name="Int. J. Syst. Evol. Microbiol.">
        <title>The Global Catalogue of Microorganisms (GCM) 10K type strain sequencing project: providing services to taxonomists for standard genome sequencing and annotation.</title>
        <authorList>
            <consortium name="The Broad Institute Genomics Platform"/>
            <consortium name="The Broad Institute Genome Sequencing Center for Infectious Disease"/>
            <person name="Wu L."/>
            <person name="Ma J."/>
        </authorList>
    </citation>
    <scope>NUCLEOTIDE SEQUENCE [LARGE SCALE GENOMIC DNA]</scope>
    <source>
        <strain evidence="10">KACC 12508</strain>
    </source>
</reference>
<organism evidence="9 10">
    <name type="scientific">Herminiimonas glaciei</name>
    <dbReference type="NCBI Taxonomy" id="523788"/>
    <lineage>
        <taxon>Bacteria</taxon>
        <taxon>Pseudomonadati</taxon>
        <taxon>Pseudomonadota</taxon>
        <taxon>Betaproteobacteria</taxon>
        <taxon>Burkholderiales</taxon>
        <taxon>Oxalobacteraceae</taxon>
        <taxon>Herminiimonas</taxon>
    </lineage>
</organism>
<gene>
    <name evidence="9" type="ORF">ACFQPC_01285</name>
</gene>
<evidence type="ECO:0000256" key="1">
    <source>
        <dbReference type="ARBA" id="ARBA00022630"/>
    </source>
</evidence>
<dbReference type="RefSeq" id="WP_382269845.1">
    <property type="nucleotide sequence ID" value="NZ_JBHTBU010000001.1"/>
</dbReference>
<dbReference type="SUPFAM" id="SSF54292">
    <property type="entry name" value="2Fe-2S ferredoxin-like"/>
    <property type="match status" value="1"/>
</dbReference>
<keyword evidence="5" id="KW-0408">Iron</keyword>
<dbReference type="EMBL" id="JBHTBU010000001">
    <property type="protein sequence ID" value="MFC7286657.1"/>
    <property type="molecule type" value="Genomic_DNA"/>
</dbReference>
<proteinExistence type="predicted"/>
<evidence type="ECO:0000256" key="3">
    <source>
        <dbReference type="ARBA" id="ARBA00022723"/>
    </source>
</evidence>
<dbReference type="InterPro" id="IPR017927">
    <property type="entry name" value="FAD-bd_FR_type"/>
</dbReference>
<evidence type="ECO:0000256" key="5">
    <source>
        <dbReference type="ARBA" id="ARBA00023004"/>
    </source>
</evidence>
<accession>A0ABW2I6S2</accession>
<comment type="caution">
    <text evidence="9">The sequence shown here is derived from an EMBL/GenBank/DDBJ whole genome shotgun (WGS) entry which is preliminary data.</text>
</comment>
<evidence type="ECO:0000256" key="6">
    <source>
        <dbReference type="ARBA" id="ARBA00023014"/>
    </source>
</evidence>
<dbReference type="Gene3D" id="3.10.20.30">
    <property type="match status" value="1"/>
</dbReference>
<evidence type="ECO:0000259" key="8">
    <source>
        <dbReference type="PROSITE" id="PS51384"/>
    </source>
</evidence>
<dbReference type="InterPro" id="IPR050415">
    <property type="entry name" value="MRET"/>
</dbReference>
<dbReference type="PROSITE" id="PS51384">
    <property type="entry name" value="FAD_FR"/>
    <property type="match status" value="1"/>
</dbReference>
<dbReference type="CDD" id="cd06185">
    <property type="entry name" value="PDR_like"/>
    <property type="match status" value="1"/>
</dbReference>
<dbReference type="InterPro" id="IPR001041">
    <property type="entry name" value="2Fe-2S_ferredoxin-type"/>
</dbReference>
<dbReference type="InterPro" id="IPR036010">
    <property type="entry name" value="2Fe-2S_ferredoxin-like_sf"/>
</dbReference>
<evidence type="ECO:0000313" key="10">
    <source>
        <dbReference type="Proteomes" id="UP001596542"/>
    </source>
</evidence>
<dbReference type="PROSITE" id="PS00197">
    <property type="entry name" value="2FE2S_FER_1"/>
    <property type="match status" value="1"/>
</dbReference>
<dbReference type="Pfam" id="PF00111">
    <property type="entry name" value="Fer2"/>
    <property type="match status" value="1"/>
</dbReference>
<name>A0ABW2I6S2_9BURK</name>
<evidence type="ECO:0000256" key="2">
    <source>
        <dbReference type="ARBA" id="ARBA00022714"/>
    </source>
</evidence>
<dbReference type="PROSITE" id="PS51085">
    <property type="entry name" value="2FE2S_FER_2"/>
    <property type="match status" value="1"/>
</dbReference>
<keyword evidence="3" id="KW-0479">Metal-binding</keyword>
<evidence type="ECO:0000259" key="7">
    <source>
        <dbReference type="PROSITE" id="PS51085"/>
    </source>
</evidence>
<dbReference type="SUPFAM" id="SSF63380">
    <property type="entry name" value="Riboflavin synthase domain-like"/>
    <property type="match status" value="1"/>
</dbReference>
<keyword evidence="10" id="KW-1185">Reference proteome</keyword>
<dbReference type="Gene3D" id="2.40.30.10">
    <property type="entry name" value="Translation factors"/>
    <property type="match status" value="1"/>
</dbReference>
<keyword evidence="4" id="KW-0560">Oxidoreductase</keyword>
<feature type="domain" description="2Fe-2S ferredoxin-type" evidence="7">
    <location>
        <begin position="242"/>
        <end position="327"/>
    </location>
</feature>
<keyword evidence="1" id="KW-0285">Flavoprotein</keyword>
<dbReference type="PANTHER" id="PTHR47354">
    <property type="entry name" value="NADH OXIDOREDUCTASE HCR"/>
    <property type="match status" value="1"/>
</dbReference>
<dbReference type="InterPro" id="IPR017938">
    <property type="entry name" value="Riboflavin_synthase-like_b-brl"/>
</dbReference>
<sequence length="327" mass="35088">MNEQETRQVWVRGIRIEAEQIRSFELCPLAGEQLPAATAGAHIDVHLPNGLVRQYSLLHPGESKAYMIGVNRDTASRGGSSYLHEAAKPGDVLTISLPRNNFPLNEEAAHSVLIAGGIGITPIFSMVQRLNQLGRAWTLYYCTRTEERAAFLDALKALAATTQTAHLHTVFDQVPGNQMLNLAELVQGSEAEHAGAAHFYCCGPGMLLQGFEQATAAIPAERVHVEYFSAPAIASDAATETFSVTLARSGRTFQIPAELSILEVLLSNGVSVLSSCREGVCGSCETAVLAGEPEHRDAVLSAAERAGNRTMMLCVSRCKGTSLTLDL</sequence>
<dbReference type="InterPro" id="IPR039261">
    <property type="entry name" value="FNR_nucleotide-bd"/>
</dbReference>